<protein>
    <submittedName>
        <fullName evidence="2">Uncharacterized protein</fullName>
    </submittedName>
</protein>
<dbReference type="STRING" id="1121409.SAMN02745124_02667"/>
<proteinExistence type="predicted"/>
<sequence>MPMVVPSSMIVAVLFCVMIGMFVPMRVRSRFMRMVVSGICITMRVLVGMLKRMSMGMSVVMGMAMRFFTMFDKITLWARRVERRLHDG</sequence>
<dbReference type="AlphaFoldDB" id="A0A1M5X0S6"/>
<organism evidence="2 3">
    <name type="scientific">Desulfofustis glycolicus DSM 9705</name>
    <dbReference type="NCBI Taxonomy" id="1121409"/>
    <lineage>
        <taxon>Bacteria</taxon>
        <taxon>Pseudomonadati</taxon>
        <taxon>Thermodesulfobacteriota</taxon>
        <taxon>Desulfobulbia</taxon>
        <taxon>Desulfobulbales</taxon>
        <taxon>Desulfocapsaceae</taxon>
        <taxon>Desulfofustis</taxon>
    </lineage>
</organism>
<name>A0A1M5X0S6_9BACT</name>
<evidence type="ECO:0000313" key="2">
    <source>
        <dbReference type="EMBL" id="SHH93525.1"/>
    </source>
</evidence>
<dbReference type="EMBL" id="FQXS01000016">
    <property type="protein sequence ID" value="SHH93525.1"/>
    <property type="molecule type" value="Genomic_DNA"/>
</dbReference>
<feature type="transmembrane region" description="Helical" evidence="1">
    <location>
        <begin position="56"/>
        <end position="76"/>
    </location>
</feature>
<keyword evidence="3" id="KW-1185">Reference proteome</keyword>
<keyword evidence="1" id="KW-0472">Membrane</keyword>
<keyword evidence="1" id="KW-0812">Transmembrane</keyword>
<evidence type="ECO:0000313" key="3">
    <source>
        <dbReference type="Proteomes" id="UP000184139"/>
    </source>
</evidence>
<evidence type="ECO:0000256" key="1">
    <source>
        <dbReference type="SAM" id="Phobius"/>
    </source>
</evidence>
<dbReference type="Proteomes" id="UP000184139">
    <property type="component" value="Unassembled WGS sequence"/>
</dbReference>
<feature type="transmembrane region" description="Helical" evidence="1">
    <location>
        <begin position="6"/>
        <end position="24"/>
    </location>
</feature>
<keyword evidence="1" id="KW-1133">Transmembrane helix</keyword>
<gene>
    <name evidence="2" type="ORF">SAMN02745124_02667</name>
</gene>
<accession>A0A1M5X0S6</accession>
<reference evidence="2 3" key="1">
    <citation type="submission" date="2016-11" db="EMBL/GenBank/DDBJ databases">
        <authorList>
            <person name="Jaros S."/>
            <person name="Januszkiewicz K."/>
            <person name="Wedrychowicz H."/>
        </authorList>
    </citation>
    <scope>NUCLEOTIDE SEQUENCE [LARGE SCALE GENOMIC DNA]</scope>
    <source>
        <strain evidence="2 3">DSM 9705</strain>
    </source>
</reference>